<reference evidence="13" key="2">
    <citation type="submission" date="2023-05" db="EMBL/GenBank/DDBJ databases">
        <authorList>
            <consortium name="Lawrence Berkeley National Laboratory"/>
            <person name="Steindorff A."/>
            <person name="Hensen N."/>
            <person name="Bonometti L."/>
            <person name="Westerberg I."/>
            <person name="Brannstrom I.O."/>
            <person name="Guillou S."/>
            <person name="Cros-Aarteil S."/>
            <person name="Calhoun S."/>
            <person name="Haridas S."/>
            <person name="Kuo A."/>
            <person name="Mondo S."/>
            <person name="Pangilinan J."/>
            <person name="Riley R."/>
            <person name="Labutti K."/>
            <person name="Andreopoulos B."/>
            <person name="Lipzen A."/>
            <person name="Chen C."/>
            <person name="Yanf M."/>
            <person name="Daum C."/>
            <person name="Ng V."/>
            <person name="Clum A."/>
            <person name="Ohm R."/>
            <person name="Martin F."/>
            <person name="Silar P."/>
            <person name="Natvig D."/>
            <person name="Lalanne C."/>
            <person name="Gautier V."/>
            <person name="Ament-Velasquez S.L."/>
            <person name="Kruys A."/>
            <person name="Hutchinson M.I."/>
            <person name="Powell A.J."/>
            <person name="Barry K."/>
            <person name="Miller A.N."/>
            <person name="Grigoriev I.V."/>
            <person name="Debuchy R."/>
            <person name="Gladieux P."/>
            <person name="Thoren M.H."/>
            <person name="Johannesson H."/>
        </authorList>
    </citation>
    <scope>NUCLEOTIDE SEQUENCE</scope>
    <source>
        <strain evidence="13">CBS 990.96</strain>
    </source>
</reference>
<feature type="repeat" description="Solcar" evidence="9">
    <location>
        <begin position="76"/>
        <end position="173"/>
    </location>
</feature>
<dbReference type="GO" id="GO:1990519">
    <property type="term" value="P:pyrimidine nucleotide import into mitochondrion"/>
    <property type="evidence" value="ECO:0007669"/>
    <property type="project" value="TreeGrafter"/>
</dbReference>
<gene>
    <name evidence="13" type="ORF">QBC38DRAFT_289037</name>
</gene>
<evidence type="ECO:0000313" key="14">
    <source>
        <dbReference type="Proteomes" id="UP001301958"/>
    </source>
</evidence>
<keyword evidence="14" id="KW-1185">Reference proteome</keyword>
<dbReference type="Pfam" id="PF00153">
    <property type="entry name" value="Mito_carr"/>
    <property type="match status" value="3"/>
</dbReference>
<dbReference type="GO" id="GO:0015218">
    <property type="term" value="F:pyrimidine nucleotide transmembrane transporter activity"/>
    <property type="evidence" value="ECO:0007669"/>
    <property type="project" value="InterPro"/>
</dbReference>
<name>A0AAN7GTW8_9PEZI</name>
<comment type="similarity">
    <text evidence="10">Belongs to the mitochondrial carrier (TC 2.A.29) family.</text>
</comment>
<evidence type="ECO:0000256" key="11">
    <source>
        <dbReference type="SAM" id="MobiDB-lite"/>
    </source>
</evidence>
<protein>
    <submittedName>
        <fullName evidence="13">Mitochondrial carrier domain-containing protein</fullName>
    </submittedName>
</protein>
<organism evidence="13 14">
    <name type="scientific">Podospora fimiseda</name>
    <dbReference type="NCBI Taxonomy" id="252190"/>
    <lineage>
        <taxon>Eukaryota</taxon>
        <taxon>Fungi</taxon>
        <taxon>Dikarya</taxon>
        <taxon>Ascomycota</taxon>
        <taxon>Pezizomycotina</taxon>
        <taxon>Sordariomycetes</taxon>
        <taxon>Sordariomycetidae</taxon>
        <taxon>Sordariales</taxon>
        <taxon>Podosporaceae</taxon>
        <taxon>Podospora</taxon>
    </lineage>
</organism>
<evidence type="ECO:0000256" key="9">
    <source>
        <dbReference type="PROSITE-ProRule" id="PRU00282"/>
    </source>
</evidence>
<evidence type="ECO:0000256" key="8">
    <source>
        <dbReference type="ARBA" id="ARBA00023136"/>
    </source>
</evidence>
<evidence type="ECO:0000256" key="4">
    <source>
        <dbReference type="ARBA" id="ARBA00022737"/>
    </source>
</evidence>
<dbReference type="PRINTS" id="PR00926">
    <property type="entry name" value="MITOCARRIER"/>
</dbReference>
<dbReference type="AlphaFoldDB" id="A0AAN7GTW8"/>
<dbReference type="PROSITE" id="PS50920">
    <property type="entry name" value="SOLCAR"/>
    <property type="match status" value="3"/>
</dbReference>
<dbReference type="InterPro" id="IPR002067">
    <property type="entry name" value="MCP"/>
</dbReference>
<feature type="repeat" description="Solcar" evidence="9">
    <location>
        <begin position="309"/>
        <end position="427"/>
    </location>
</feature>
<dbReference type="InterPro" id="IPR049562">
    <property type="entry name" value="SLC25A33/36-like"/>
</dbReference>
<proteinExistence type="inferred from homology"/>
<accession>A0AAN7GTW8</accession>
<keyword evidence="3 9" id="KW-0812">Transmembrane</keyword>
<dbReference type="InterPro" id="IPR023395">
    <property type="entry name" value="MCP_dom_sf"/>
</dbReference>
<dbReference type="EMBL" id="MU865385">
    <property type="protein sequence ID" value="KAK4224732.1"/>
    <property type="molecule type" value="Genomic_DNA"/>
</dbReference>
<feature type="transmembrane region" description="Helical" evidence="12">
    <location>
        <begin position="186"/>
        <end position="206"/>
    </location>
</feature>
<keyword evidence="4" id="KW-0677">Repeat</keyword>
<evidence type="ECO:0000256" key="2">
    <source>
        <dbReference type="ARBA" id="ARBA00022448"/>
    </source>
</evidence>
<dbReference type="Gene3D" id="1.50.40.10">
    <property type="entry name" value="Mitochondrial carrier domain"/>
    <property type="match status" value="2"/>
</dbReference>
<evidence type="ECO:0000256" key="7">
    <source>
        <dbReference type="ARBA" id="ARBA00023128"/>
    </source>
</evidence>
<keyword evidence="7" id="KW-0496">Mitochondrion</keyword>
<feature type="transmembrane region" description="Helical" evidence="12">
    <location>
        <begin position="148"/>
        <end position="166"/>
    </location>
</feature>
<feature type="repeat" description="Solcar" evidence="9">
    <location>
        <begin position="180"/>
        <end position="290"/>
    </location>
</feature>
<keyword evidence="8 9" id="KW-0472">Membrane</keyword>
<dbReference type="PANTHER" id="PTHR45829:SF1">
    <property type="entry name" value="CARRIER PROTEIN, PUTATIVE (AFU_ORTHOLOGUE AFUA_4G06780)-RELATED"/>
    <property type="match status" value="1"/>
</dbReference>
<comment type="caution">
    <text evidence="13">The sequence shown here is derived from an EMBL/GenBank/DDBJ whole genome shotgun (WGS) entry which is preliminary data.</text>
</comment>
<evidence type="ECO:0000256" key="5">
    <source>
        <dbReference type="ARBA" id="ARBA00022792"/>
    </source>
</evidence>
<evidence type="ECO:0000256" key="10">
    <source>
        <dbReference type="RuleBase" id="RU000488"/>
    </source>
</evidence>
<evidence type="ECO:0000313" key="13">
    <source>
        <dbReference type="EMBL" id="KAK4224732.1"/>
    </source>
</evidence>
<dbReference type="InterPro" id="IPR018108">
    <property type="entry name" value="MCP_transmembrane"/>
</dbReference>
<keyword evidence="5" id="KW-0999">Mitochondrion inner membrane</keyword>
<feature type="region of interest" description="Disordered" evidence="11">
    <location>
        <begin position="1"/>
        <end position="61"/>
    </location>
</feature>
<evidence type="ECO:0000256" key="6">
    <source>
        <dbReference type="ARBA" id="ARBA00022989"/>
    </source>
</evidence>
<dbReference type="Proteomes" id="UP001301958">
    <property type="component" value="Unassembled WGS sequence"/>
</dbReference>
<keyword evidence="2 10" id="KW-0813">Transport</keyword>
<evidence type="ECO:0000256" key="1">
    <source>
        <dbReference type="ARBA" id="ARBA00004448"/>
    </source>
</evidence>
<sequence length="450" mass="48908">MSQSQHHLSQPAPVASPADYGVTLPEPPKAPAHPARDLSAVTAGTGSGSSGLAEQESAMPDSGRITLVERWAVGASESQFNALAGAVGGFMSGVVTCPLDVIKTKLQAQGGIAARHTGHHRAVRRYKGLVGTANIIWKEEGIRGMYRGLGPIIMGYLPTWAVWFTVYNKSKTWLSQYHDRPFVVNFWSSIIAGASSTIATNPIWVIKTRLMSQSTSHDRTRLSLYPKGGNTPTTRPTLHQPWHYRSTLDAARKMYTTEGILSFYSGLTPALLGLTHVAVQFPAYEYLKTKFTGRPMGAAPSAGHDAHAQDWFGILAASILSKIMASSATYPHEVIRTRLQTQRRPMPGHEYMQGLGGVSATGGPSPQAASGGAAHLTPRYRGIVTTFKTILREEGWMAFYAGMGTNMMRAVPAATVTMLTYEYVMRHLNGQKASGKRKLELGERREISER</sequence>
<reference evidence="13" key="1">
    <citation type="journal article" date="2023" name="Mol. Phylogenet. Evol.">
        <title>Genome-scale phylogeny and comparative genomics of the fungal order Sordariales.</title>
        <authorList>
            <person name="Hensen N."/>
            <person name="Bonometti L."/>
            <person name="Westerberg I."/>
            <person name="Brannstrom I.O."/>
            <person name="Guillou S."/>
            <person name="Cros-Aarteil S."/>
            <person name="Calhoun S."/>
            <person name="Haridas S."/>
            <person name="Kuo A."/>
            <person name="Mondo S."/>
            <person name="Pangilinan J."/>
            <person name="Riley R."/>
            <person name="LaButti K."/>
            <person name="Andreopoulos B."/>
            <person name="Lipzen A."/>
            <person name="Chen C."/>
            <person name="Yan M."/>
            <person name="Daum C."/>
            <person name="Ng V."/>
            <person name="Clum A."/>
            <person name="Steindorff A."/>
            <person name="Ohm R.A."/>
            <person name="Martin F."/>
            <person name="Silar P."/>
            <person name="Natvig D.O."/>
            <person name="Lalanne C."/>
            <person name="Gautier V."/>
            <person name="Ament-Velasquez S.L."/>
            <person name="Kruys A."/>
            <person name="Hutchinson M.I."/>
            <person name="Powell A.J."/>
            <person name="Barry K."/>
            <person name="Miller A.N."/>
            <person name="Grigoriev I.V."/>
            <person name="Debuchy R."/>
            <person name="Gladieux P."/>
            <person name="Hiltunen Thoren M."/>
            <person name="Johannesson H."/>
        </authorList>
    </citation>
    <scope>NUCLEOTIDE SEQUENCE</scope>
    <source>
        <strain evidence="13">CBS 990.96</strain>
    </source>
</reference>
<dbReference type="SUPFAM" id="SSF103506">
    <property type="entry name" value="Mitochondrial carrier"/>
    <property type="match status" value="1"/>
</dbReference>
<evidence type="ECO:0000256" key="3">
    <source>
        <dbReference type="ARBA" id="ARBA00022692"/>
    </source>
</evidence>
<dbReference type="GO" id="GO:0005743">
    <property type="term" value="C:mitochondrial inner membrane"/>
    <property type="evidence" value="ECO:0007669"/>
    <property type="project" value="UniProtKB-SubCell"/>
</dbReference>
<keyword evidence="6 12" id="KW-1133">Transmembrane helix</keyword>
<comment type="subcellular location">
    <subcellularLocation>
        <location evidence="1">Mitochondrion inner membrane</location>
        <topology evidence="1">Multi-pass membrane protein</topology>
    </subcellularLocation>
</comment>
<evidence type="ECO:0000256" key="12">
    <source>
        <dbReference type="SAM" id="Phobius"/>
    </source>
</evidence>
<dbReference type="PANTHER" id="PTHR45829">
    <property type="entry name" value="MITOCHONDRIAL CARRIER PROTEIN RIM2"/>
    <property type="match status" value="1"/>
</dbReference>
<dbReference type="FunFam" id="1.50.40.10:FF:000075">
    <property type="entry name" value="Nicotinamide adenine dinucleotide transporter 2, mitochondrial"/>
    <property type="match status" value="1"/>
</dbReference>